<dbReference type="RefSeq" id="WP_326439585.1">
    <property type="nucleotide sequence ID" value="NZ_JAYMFH010000003.1"/>
</dbReference>
<dbReference type="Proteomes" id="UP001343724">
    <property type="component" value="Unassembled WGS sequence"/>
</dbReference>
<evidence type="ECO:0000313" key="2">
    <source>
        <dbReference type="Proteomes" id="UP001343724"/>
    </source>
</evidence>
<sequence>MSDYIIKAGPEEDGTYLTQFPEPLVRCRDCGWADETPEGGMPRCEKLHRRVPCDGYCHLGERRER</sequence>
<dbReference type="EMBL" id="JAYMFH010000003">
    <property type="protein sequence ID" value="MEC4294377.1"/>
    <property type="molecule type" value="Genomic_DNA"/>
</dbReference>
<evidence type="ECO:0000313" key="1">
    <source>
        <dbReference type="EMBL" id="MEC4294377.1"/>
    </source>
</evidence>
<gene>
    <name evidence="1" type="ORF">VJ920_03515</name>
</gene>
<keyword evidence="2" id="KW-1185">Reference proteome</keyword>
<comment type="caution">
    <text evidence="1">The sequence shown here is derived from an EMBL/GenBank/DDBJ whole genome shotgun (WGS) entry which is preliminary data.</text>
</comment>
<reference evidence="1 2" key="1">
    <citation type="submission" date="2024-01" db="EMBL/GenBank/DDBJ databases">
        <title>novel species in genus Adlercreutzia.</title>
        <authorList>
            <person name="Liu X."/>
        </authorList>
    </citation>
    <scope>NUCLEOTIDE SEQUENCE [LARGE SCALE GENOMIC DNA]</scope>
    <source>
        <strain evidence="1 2">R22</strain>
    </source>
</reference>
<organism evidence="1 2">
    <name type="scientific">Adlercreutzia shanghongiae</name>
    <dbReference type="NCBI Taxonomy" id="3111773"/>
    <lineage>
        <taxon>Bacteria</taxon>
        <taxon>Bacillati</taxon>
        <taxon>Actinomycetota</taxon>
        <taxon>Coriobacteriia</taxon>
        <taxon>Eggerthellales</taxon>
        <taxon>Eggerthellaceae</taxon>
        <taxon>Adlercreutzia</taxon>
    </lineage>
</organism>
<name>A0ABU6IX05_9ACTN</name>
<evidence type="ECO:0008006" key="3">
    <source>
        <dbReference type="Google" id="ProtNLM"/>
    </source>
</evidence>
<protein>
    <recommendedName>
        <fullName evidence="3">Alanine racemase</fullName>
    </recommendedName>
</protein>
<accession>A0ABU6IX05</accession>
<proteinExistence type="predicted"/>